<keyword evidence="5" id="KW-1185">Reference proteome</keyword>
<dbReference type="CDD" id="cd05237">
    <property type="entry name" value="UDP_invert_4-6DH_SDR_e"/>
    <property type="match status" value="1"/>
</dbReference>
<dbReference type="EMBL" id="FWWY01000001">
    <property type="protein sequence ID" value="SMC04326.1"/>
    <property type="molecule type" value="Genomic_DNA"/>
</dbReference>
<organism evidence="4 5">
    <name type="scientific">Sulfobacillus thermosulfidooxidans (strain DSM 9293 / VKM B-1269 / AT-1)</name>
    <dbReference type="NCBI Taxonomy" id="929705"/>
    <lineage>
        <taxon>Bacteria</taxon>
        <taxon>Bacillati</taxon>
        <taxon>Bacillota</taxon>
        <taxon>Clostridia</taxon>
        <taxon>Eubacteriales</taxon>
        <taxon>Clostridiales Family XVII. Incertae Sedis</taxon>
        <taxon>Sulfobacillus</taxon>
    </lineage>
</organism>
<feature type="domain" description="Polysaccharide biosynthesis protein CapD-like" evidence="3">
    <location>
        <begin position="286"/>
        <end position="567"/>
    </location>
</feature>
<dbReference type="PANTHER" id="PTHR43318">
    <property type="entry name" value="UDP-N-ACETYLGLUCOSAMINE 4,6-DEHYDRATASE"/>
    <property type="match status" value="1"/>
</dbReference>
<dbReference type="InterPro" id="IPR036291">
    <property type="entry name" value="NAD(P)-bd_dom_sf"/>
</dbReference>
<dbReference type="RefSeq" id="WP_020375604.1">
    <property type="nucleotide sequence ID" value="NZ_FWWY01000001.1"/>
</dbReference>
<dbReference type="Proteomes" id="UP000192660">
    <property type="component" value="Unassembled WGS sequence"/>
</dbReference>
<accession>A0A1W1WDG6</accession>
<name>A0A1W1WDG6_SULTA</name>
<keyword evidence="2" id="KW-0812">Transmembrane</keyword>
<dbReference type="STRING" id="28034.BFX07_01440"/>
<comment type="similarity">
    <text evidence="1">Belongs to the polysaccharide synthase family.</text>
</comment>
<dbReference type="Gene3D" id="3.40.50.720">
    <property type="entry name" value="NAD(P)-binding Rossmann-like Domain"/>
    <property type="match status" value="2"/>
</dbReference>
<dbReference type="SUPFAM" id="SSF51735">
    <property type="entry name" value="NAD(P)-binding Rossmann-fold domains"/>
    <property type="match status" value="2"/>
</dbReference>
<dbReference type="AlphaFoldDB" id="A0A1W1WDG6"/>
<feature type="transmembrane region" description="Helical" evidence="2">
    <location>
        <begin position="7"/>
        <end position="30"/>
    </location>
</feature>
<proteinExistence type="inferred from homology"/>
<evidence type="ECO:0000259" key="3">
    <source>
        <dbReference type="Pfam" id="PF02719"/>
    </source>
</evidence>
<evidence type="ECO:0000256" key="2">
    <source>
        <dbReference type="SAM" id="Phobius"/>
    </source>
</evidence>
<keyword evidence="2" id="KW-1133">Transmembrane helix</keyword>
<dbReference type="OrthoDB" id="9803111at2"/>
<feature type="transmembrane region" description="Helical" evidence="2">
    <location>
        <begin position="50"/>
        <end position="68"/>
    </location>
</feature>
<reference evidence="5" key="1">
    <citation type="submission" date="2017-04" db="EMBL/GenBank/DDBJ databases">
        <authorList>
            <person name="Varghese N."/>
            <person name="Submissions S."/>
        </authorList>
    </citation>
    <scope>NUCLEOTIDE SEQUENCE [LARGE SCALE GENOMIC DNA]</scope>
    <source>
        <strain evidence="5">DSM 9293</strain>
    </source>
</reference>
<evidence type="ECO:0000313" key="4">
    <source>
        <dbReference type="EMBL" id="SMC04326.1"/>
    </source>
</evidence>
<feature type="transmembrane region" description="Helical" evidence="2">
    <location>
        <begin position="111"/>
        <end position="129"/>
    </location>
</feature>
<dbReference type="InterPro" id="IPR003869">
    <property type="entry name" value="Polysac_CapD-like"/>
</dbReference>
<sequence>MKRRLRLYLKIAFAMLIDAIMINASVYMALYLRFDVPYIPAQYLRPYQHIAIYFTLTTLLLMWFTRVYHRMWQYAGPRDAQVLMGSILGSTVFLDGYLLLDGVAHYPRGVYLLYVLFALALVGGWRFLIRSYYDFTWVPRSKAAPRVLIVGAGKAGQLVAQELSRHPEVGIAVGFLDDDVAKHGMQIGSLKVLGTTKALAHVIHDYHVDQVLFAIPSASGKILRPLVDQCRDLNVKARMLPALNQMIGGQVLVNQIRDVQIEDLLQREPAIVDLGEIASYLTNKTVMVTGAGGTIGSELCRQVAQFTPRALVLLGLDETSIFDIEQEMRNKFPNLPVIPVVADLRDQGRMQQVMQQTRPQVVFHAAAHKHVPLMEIQPPEAIRNNVEGLWGFLDICQKMHVERFVFISTDKAVNPTSVYGTTKRIGEILGSFYAKRYGMRFVTVRFGNVLGSRGSVLPTFQRQIAQGGPLTITHPDMVRYFMTVAEACQLVIQAGAMGEGGDTFVLDMGEPLRIMDLATNLIRLSGLRPGIDIDIVFTGLRPGEKLYEELLTPEDQTKATKNSRIFIHVGETPDPERVLPLLRELVEAGRAADEPRIRKLLKEIVPEYQPQSDNVYSLQTPELLTTGGHARAH</sequence>
<dbReference type="PANTHER" id="PTHR43318:SF1">
    <property type="entry name" value="POLYSACCHARIDE BIOSYNTHESIS PROTEIN EPSC-RELATED"/>
    <property type="match status" value="1"/>
</dbReference>
<protein>
    <submittedName>
        <fullName evidence="4">NDP-sugar epimerase, includes UDP-GlcNAc-inverting 4,6-dehydratase FlaA1 and capsular polysaccharide biosynthesis protein EpsC</fullName>
    </submittedName>
</protein>
<dbReference type="InterPro" id="IPR051203">
    <property type="entry name" value="Polysaccharide_Synthase-Rel"/>
</dbReference>
<dbReference type="Pfam" id="PF02719">
    <property type="entry name" value="Polysacc_synt_2"/>
    <property type="match status" value="1"/>
</dbReference>
<dbReference type="Pfam" id="PF13727">
    <property type="entry name" value="CoA_binding_3"/>
    <property type="match status" value="1"/>
</dbReference>
<keyword evidence="2" id="KW-0472">Membrane</keyword>
<gene>
    <name evidence="4" type="ORF">SAMN00768000_1589</name>
</gene>
<evidence type="ECO:0000256" key="1">
    <source>
        <dbReference type="ARBA" id="ARBA00007430"/>
    </source>
</evidence>
<evidence type="ECO:0000313" key="5">
    <source>
        <dbReference type="Proteomes" id="UP000192660"/>
    </source>
</evidence>